<proteinExistence type="predicted"/>
<evidence type="ECO:0000256" key="2">
    <source>
        <dbReference type="ARBA" id="ARBA00023180"/>
    </source>
</evidence>
<protein>
    <recommendedName>
        <fullName evidence="3">Sulfotransferase domain-containing protein</fullName>
    </recommendedName>
</protein>
<evidence type="ECO:0000256" key="1">
    <source>
        <dbReference type="ARBA" id="ARBA00022679"/>
    </source>
</evidence>
<dbReference type="InterPro" id="IPR027417">
    <property type="entry name" value="P-loop_NTPase"/>
</dbReference>
<dbReference type="InterPro" id="IPR037359">
    <property type="entry name" value="NST/OST"/>
</dbReference>
<dbReference type="GeneID" id="94368302"/>
<evidence type="ECO:0000313" key="5">
    <source>
        <dbReference type="Proteomes" id="UP000615593"/>
    </source>
</evidence>
<evidence type="ECO:0000259" key="3">
    <source>
        <dbReference type="Pfam" id="PF00685"/>
    </source>
</evidence>
<dbReference type="Pfam" id="PF00685">
    <property type="entry name" value="Sulfotransfer_1"/>
    <property type="match status" value="1"/>
</dbReference>
<keyword evidence="2" id="KW-0325">Glycoprotein</keyword>
<comment type="caution">
    <text evidence="4">The sequence shown here is derived from an EMBL/GenBank/DDBJ whole genome shotgun (WGS) entry which is preliminary data.</text>
</comment>
<keyword evidence="1" id="KW-0808">Transferase</keyword>
<dbReference type="Gene3D" id="3.40.50.300">
    <property type="entry name" value="P-loop containing nucleotide triphosphate hydrolases"/>
    <property type="match status" value="1"/>
</dbReference>
<accession>A0ABQ3BLS1</accession>
<dbReference type="SUPFAM" id="SSF52540">
    <property type="entry name" value="P-loop containing nucleoside triphosphate hydrolases"/>
    <property type="match status" value="1"/>
</dbReference>
<name>A0ABQ3BLS1_9FLAO</name>
<dbReference type="PANTHER" id="PTHR10605">
    <property type="entry name" value="HEPARAN SULFATE SULFOTRANSFERASE"/>
    <property type="match status" value="1"/>
</dbReference>
<keyword evidence="5" id="KW-1185">Reference proteome</keyword>
<organism evidence="4 5">
    <name type="scientific">Mesonia mobilis</name>
    <dbReference type="NCBI Taxonomy" id="369791"/>
    <lineage>
        <taxon>Bacteria</taxon>
        <taxon>Pseudomonadati</taxon>
        <taxon>Bacteroidota</taxon>
        <taxon>Flavobacteriia</taxon>
        <taxon>Flavobacteriales</taxon>
        <taxon>Flavobacteriaceae</taxon>
        <taxon>Mesonia</taxon>
    </lineage>
</organism>
<dbReference type="RefSeq" id="WP_027885540.1">
    <property type="nucleotide sequence ID" value="NZ_BMWY01000001.1"/>
</dbReference>
<gene>
    <name evidence="4" type="ORF">GCM10008088_06470</name>
</gene>
<sequence>MDQSDLKKINLFIPGAAKSGTSSLHELLNLHPEINMSKNKEPHFISSEPEIINSTIAIHKYLENFDFTKQYSYRGESSTGYFYFEKFKDNFFGLANPNSKFILILRNPIDRTYSHYNYLKSLGSETEDLETAVLKEHQKEPSSEDLLPELIIKNYYQYSLYGKWLKRFLEHFDAKNVKIILFEDLKNNQLETINSCFEFLGIQPLENLKEVTSNKTVKVRFPQLYRRMRVFMFNKSKTSEIVKHLFPVKFRRKYKKKATEILLSVLKTKKPLPQITDKERAFLRNLYKDDVLLLQQITGLKFTSWQDFYKAS</sequence>
<dbReference type="Proteomes" id="UP000615593">
    <property type="component" value="Unassembled WGS sequence"/>
</dbReference>
<dbReference type="PANTHER" id="PTHR10605:SF56">
    <property type="entry name" value="BIFUNCTIONAL HEPARAN SULFATE N-DEACETYLASE_N-SULFOTRANSFERASE"/>
    <property type="match status" value="1"/>
</dbReference>
<feature type="domain" description="Sulfotransferase" evidence="3">
    <location>
        <begin position="11"/>
        <end position="238"/>
    </location>
</feature>
<reference evidence="5" key="1">
    <citation type="journal article" date="2019" name="Int. J. Syst. Evol. Microbiol.">
        <title>The Global Catalogue of Microorganisms (GCM) 10K type strain sequencing project: providing services to taxonomists for standard genome sequencing and annotation.</title>
        <authorList>
            <consortium name="The Broad Institute Genomics Platform"/>
            <consortium name="The Broad Institute Genome Sequencing Center for Infectious Disease"/>
            <person name="Wu L."/>
            <person name="Ma J."/>
        </authorList>
    </citation>
    <scope>NUCLEOTIDE SEQUENCE [LARGE SCALE GENOMIC DNA]</scope>
    <source>
        <strain evidence="5">KCTC 12708</strain>
    </source>
</reference>
<evidence type="ECO:0000313" key="4">
    <source>
        <dbReference type="EMBL" id="GGZ47572.1"/>
    </source>
</evidence>
<dbReference type="EMBL" id="BMWY01000001">
    <property type="protein sequence ID" value="GGZ47572.1"/>
    <property type="molecule type" value="Genomic_DNA"/>
</dbReference>
<dbReference type="InterPro" id="IPR000863">
    <property type="entry name" value="Sulfotransferase_dom"/>
</dbReference>